<dbReference type="AlphaFoldDB" id="L8WKK0"/>
<dbReference type="Gene3D" id="3.20.20.370">
    <property type="entry name" value="Glycoside hydrolase/deacetylase"/>
    <property type="match status" value="1"/>
</dbReference>
<dbReference type="OrthoDB" id="2192946at2759"/>
<evidence type="ECO:0000256" key="17">
    <source>
        <dbReference type="ARBA" id="ARBA00023136"/>
    </source>
</evidence>
<feature type="region of interest" description="Disordered" evidence="27">
    <location>
        <begin position="448"/>
        <end position="479"/>
    </location>
</feature>
<dbReference type="PROSITE" id="PS51677">
    <property type="entry name" value="NODB"/>
    <property type="match status" value="1"/>
</dbReference>
<dbReference type="GO" id="GO:0046872">
    <property type="term" value="F:metal ion binding"/>
    <property type="evidence" value="ECO:0007669"/>
    <property type="project" value="UniProtKB-KW"/>
</dbReference>
<evidence type="ECO:0000256" key="20">
    <source>
        <dbReference type="ARBA" id="ARBA00023277"/>
    </source>
</evidence>
<dbReference type="GO" id="GO:0000930">
    <property type="term" value="C:gamma-tubulin complex"/>
    <property type="evidence" value="ECO:0007669"/>
    <property type="project" value="UniProtKB-ARBA"/>
</dbReference>
<protein>
    <recommendedName>
        <fullName evidence="25">chitin deacetylase</fullName>
        <ecNumber evidence="25">3.5.1.41</ecNumber>
    </recommendedName>
</protein>
<evidence type="ECO:0000256" key="1">
    <source>
        <dbReference type="ARBA" id="ARBA00001941"/>
    </source>
</evidence>
<dbReference type="GO" id="GO:0005874">
    <property type="term" value="C:microtubule"/>
    <property type="evidence" value="ECO:0007669"/>
    <property type="project" value="UniProtKB-KW"/>
</dbReference>
<keyword evidence="8" id="KW-0963">Cytoplasm</keyword>
<keyword evidence="19" id="KW-0206">Cytoskeleton</keyword>
<gene>
    <name evidence="29" type="ORF">AG1IA_09086</name>
</gene>
<dbReference type="GO" id="GO:0009272">
    <property type="term" value="P:fungal-type cell wall biogenesis"/>
    <property type="evidence" value="ECO:0007669"/>
    <property type="project" value="UniProtKB-ARBA"/>
</dbReference>
<dbReference type="GO" id="GO:0098552">
    <property type="term" value="C:side of membrane"/>
    <property type="evidence" value="ECO:0007669"/>
    <property type="project" value="UniProtKB-KW"/>
</dbReference>
<comment type="similarity">
    <text evidence="6">Belongs to the polysaccharide deacetylase family.</text>
</comment>
<evidence type="ECO:0000256" key="26">
    <source>
        <dbReference type="ARBA" id="ARBA00048494"/>
    </source>
</evidence>
<keyword evidence="12" id="KW-0493">Microtubule</keyword>
<evidence type="ECO:0000256" key="19">
    <source>
        <dbReference type="ARBA" id="ARBA00023212"/>
    </source>
</evidence>
<dbReference type="InterPro" id="IPR002509">
    <property type="entry name" value="NODB_dom"/>
</dbReference>
<evidence type="ECO:0000256" key="9">
    <source>
        <dbReference type="ARBA" id="ARBA00022512"/>
    </source>
</evidence>
<feature type="compositionally biased region" description="Low complexity" evidence="27">
    <location>
        <begin position="16"/>
        <end position="29"/>
    </location>
</feature>
<dbReference type="GO" id="GO:0000272">
    <property type="term" value="P:polysaccharide catabolic process"/>
    <property type="evidence" value="ECO:0007669"/>
    <property type="project" value="UniProtKB-KW"/>
</dbReference>
<keyword evidence="20" id="KW-0119">Carbohydrate metabolism</keyword>
<keyword evidence="18" id="KW-0325">Glycoprotein</keyword>
<keyword evidence="10" id="KW-0964">Secreted</keyword>
<dbReference type="InterPro" id="IPR042241">
    <property type="entry name" value="GCP_C_sf"/>
</dbReference>
<keyword evidence="23" id="KW-0961">Cell wall biogenesis/degradation</keyword>
<evidence type="ECO:0000259" key="28">
    <source>
        <dbReference type="PROSITE" id="PS51677"/>
    </source>
</evidence>
<keyword evidence="22" id="KW-0449">Lipoprotein</keyword>
<evidence type="ECO:0000256" key="4">
    <source>
        <dbReference type="ARBA" id="ARBA00004609"/>
    </source>
</evidence>
<evidence type="ECO:0000256" key="25">
    <source>
        <dbReference type="ARBA" id="ARBA00024056"/>
    </source>
</evidence>
<accession>L8WKK0</accession>
<feature type="region of interest" description="Disordered" evidence="27">
    <location>
        <begin position="15"/>
        <end position="44"/>
    </location>
</feature>
<evidence type="ECO:0000256" key="7">
    <source>
        <dbReference type="ARBA" id="ARBA00022475"/>
    </source>
</evidence>
<reference evidence="29 30" key="1">
    <citation type="journal article" date="2013" name="Nat. Commun.">
        <title>The evolution and pathogenic mechanisms of the rice sheath blight pathogen.</title>
        <authorList>
            <person name="Zheng A."/>
            <person name="Lin R."/>
            <person name="Xu L."/>
            <person name="Qin P."/>
            <person name="Tang C."/>
            <person name="Ai P."/>
            <person name="Zhang D."/>
            <person name="Liu Y."/>
            <person name="Sun Z."/>
            <person name="Feng H."/>
            <person name="Wang Y."/>
            <person name="Chen Y."/>
            <person name="Liang X."/>
            <person name="Fu R."/>
            <person name="Li Q."/>
            <person name="Zhang J."/>
            <person name="Yu X."/>
            <person name="Xie Z."/>
            <person name="Ding L."/>
            <person name="Guan P."/>
            <person name="Tang J."/>
            <person name="Liang Y."/>
            <person name="Wang S."/>
            <person name="Deng Q."/>
            <person name="Li S."/>
            <person name="Zhu J."/>
            <person name="Wang L."/>
            <person name="Liu H."/>
            <person name="Li P."/>
        </authorList>
    </citation>
    <scope>NUCLEOTIDE SEQUENCE [LARGE SCALE GENOMIC DNA]</scope>
    <source>
        <strain evidence="30">AG-1 IA</strain>
    </source>
</reference>
<keyword evidence="14" id="KW-0732">Signal</keyword>
<dbReference type="Proteomes" id="UP000011668">
    <property type="component" value="Unassembled WGS sequence"/>
</dbReference>
<evidence type="ECO:0000256" key="2">
    <source>
        <dbReference type="ARBA" id="ARBA00004191"/>
    </source>
</evidence>
<comment type="subcellular location">
    <subcellularLocation>
        <location evidence="4">Cell membrane</location>
        <topology evidence="4">Lipid-anchor</topology>
        <topology evidence="4">GPI-anchor</topology>
    </subcellularLocation>
    <subcellularLocation>
        <location evidence="3">Cytoplasm</location>
        <location evidence="3">Cytoskeleton</location>
    </subcellularLocation>
    <subcellularLocation>
        <location evidence="2">Secreted</location>
        <location evidence="2">Cell wall</location>
    </subcellularLocation>
</comment>
<evidence type="ECO:0000256" key="12">
    <source>
        <dbReference type="ARBA" id="ARBA00022701"/>
    </source>
</evidence>
<dbReference type="SUPFAM" id="SSF88713">
    <property type="entry name" value="Glycoside hydrolase/deacetylase"/>
    <property type="match status" value="1"/>
</dbReference>
<evidence type="ECO:0000256" key="24">
    <source>
        <dbReference type="ARBA" id="ARBA00023326"/>
    </source>
</evidence>
<evidence type="ECO:0000256" key="8">
    <source>
        <dbReference type="ARBA" id="ARBA00022490"/>
    </source>
</evidence>
<dbReference type="STRING" id="983506.L8WKK0"/>
<feature type="region of interest" description="Disordered" evidence="27">
    <location>
        <begin position="1213"/>
        <end position="1258"/>
    </location>
</feature>
<feature type="compositionally biased region" description="Low complexity" evidence="27">
    <location>
        <begin position="560"/>
        <end position="587"/>
    </location>
</feature>
<feature type="region of interest" description="Disordered" evidence="27">
    <location>
        <begin position="247"/>
        <end position="302"/>
    </location>
</feature>
<keyword evidence="17" id="KW-0472">Membrane</keyword>
<dbReference type="EC" id="3.5.1.41" evidence="25"/>
<comment type="similarity">
    <text evidence="5">Belongs to the TUBGCP family.</text>
</comment>
<dbReference type="GO" id="GO:0006032">
    <property type="term" value="P:chitin catabolic process"/>
    <property type="evidence" value="ECO:0007669"/>
    <property type="project" value="UniProtKB-KW"/>
</dbReference>
<dbReference type="FunFam" id="3.20.20.370:FF:000004">
    <property type="entry name" value="Related to Chitin deacetylase"/>
    <property type="match status" value="1"/>
</dbReference>
<evidence type="ECO:0000256" key="14">
    <source>
        <dbReference type="ARBA" id="ARBA00022729"/>
    </source>
</evidence>
<feature type="region of interest" description="Disordered" evidence="27">
    <location>
        <begin position="159"/>
        <end position="193"/>
    </location>
</feature>
<dbReference type="GO" id="GO:0051225">
    <property type="term" value="P:spindle assembly"/>
    <property type="evidence" value="ECO:0007669"/>
    <property type="project" value="TreeGrafter"/>
</dbReference>
<keyword evidence="30" id="KW-1185">Reference proteome</keyword>
<proteinExistence type="inferred from homology"/>
<evidence type="ECO:0000256" key="23">
    <source>
        <dbReference type="ARBA" id="ARBA00023316"/>
    </source>
</evidence>
<dbReference type="Gene3D" id="1.20.120.1900">
    <property type="entry name" value="Gamma-tubulin complex, C-terminal domain"/>
    <property type="match status" value="1"/>
</dbReference>
<sequence>MRTLSLIHSVADDIISPPTASLSPSSSAASDEEEDEEERKKNEELGLGGVKAVLMGVGVGVEEAGNVQGGEVLGILWDRWVAMSGDPPASALLRKLLTAASAPYAQILRTWTHHGTLHDPHGEFFVRARVGAGEGVKGGRGTREDYTDEYWERRYTLRDGSHAPHPSTAASTGQSVLSAPPPPSALVPRPRVPGGRLPGGACVPPSLEGWKHKVLLAGKYLNVVREWGGDAAGVRIGLKELEDRAKGIAKDSEGDEEGTERAASRASNRKPRGSTSDKAKPKDSASNDGDTTGSTDGAMDTPPFYKSVEEAYTYANRTLLRVLMEDQMLVPRLRSLKYYFFLPRSSFLTHFLDLAHLELRKPPKSANLVKLQSLLELAISGPEEPTSFGSAAVVSGVGGVGTNSSTTETMADAPSFREDVKISMASSGLYEWLLKVVSVSGAIDDTGGDGNDEQFAASRSRSKPKDGKDGDKEKKKKPAPALDHLTLDYTVPFPLSLGGAVKLILVYASFLLHLKHVEQMLGGMWVEQMLGAWRHPVITRAGSGLESRSVSRSESRASHHSGPSSAHPNNPGAQSSLPNTIPNPNHPHTSHYPTALHADFERWRRRVFLLRARMLAFVQQILAFATFEVLEPNWKALEKRLERVSTVDQVLRDHVDFLDTCLKECMLTSAKLLRVYSNLLVTISMFAQYASSFTRSARDVLTALEQEANGEPAARPVDMKKEWSFLNRFEQNFNHSFKPVVLPIAITGMTTSKHDISGHSLVYRGSDSNYLPGKATPKIGDTWVALPLTDTGYSLVHMIDQTSTLIYPRHRPGCKYSNPAAINNLRPRPHISSGSDLSLLSLMYLLCLGGLAMAHNIPRQASSTASGSVTLASTNPTAIPIASIYASMPTQATVPLDTTYTAGATPPVSGAPALPTPAIVPSNYPALDQVPPINSPEVQQWIKEVQNSGVVIPGFAPTQPGGCSDPSNAAAVANASASGTCWWTCGGLKYLAVGRQYSLNSIPETWGLSFDDGPSPYTPNLLQYLDQQKLKSTFFIVGSRAISRPEILQTQYMGGHQLSVHTWSHPSLTTLSTEQIIAELGWTKKAIKEITGVTPNTMRPPYGDLDDRVRAISKAMGLTPIIWTSAGGGDFDTNDWHVPGGLSAEVVLSSFETILSKASTLNTGFIVLSHDLYQQTVDIATGYIIPDALARGFQLKNIVTCLRKPLSEAYIETSSNKTSPASTGTLDVSSSGTLSTSSTATPIHGSSSSSSSVGSKNNAQTHSAKAPLALIILGICFVLF</sequence>
<dbReference type="GO" id="GO:0071555">
    <property type="term" value="P:cell wall organization"/>
    <property type="evidence" value="ECO:0007669"/>
    <property type="project" value="UniProtKB-KW"/>
</dbReference>
<keyword evidence="21" id="KW-0170">Cobalt</keyword>
<dbReference type="GO" id="GO:0044732">
    <property type="term" value="C:mitotic spindle pole body"/>
    <property type="evidence" value="ECO:0007669"/>
    <property type="project" value="TreeGrafter"/>
</dbReference>
<dbReference type="Pfam" id="PF01522">
    <property type="entry name" value="Polysacc_deac_1"/>
    <property type="match status" value="1"/>
</dbReference>
<dbReference type="GO" id="GO:0000278">
    <property type="term" value="P:mitotic cell cycle"/>
    <property type="evidence" value="ECO:0007669"/>
    <property type="project" value="TreeGrafter"/>
</dbReference>
<evidence type="ECO:0000256" key="13">
    <source>
        <dbReference type="ARBA" id="ARBA00022723"/>
    </source>
</evidence>
<dbReference type="GO" id="GO:0043015">
    <property type="term" value="F:gamma-tubulin binding"/>
    <property type="evidence" value="ECO:0007669"/>
    <property type="project" value="InterPro"/>
</dbReference>
<dbReference type="HOGENOM" id="CLU_263168_0_0_1"/>
<keyword evidence="11" id="KW-0336">GPI-anchor</keyword>
<dbReference type="InterPro" id="IPR041470">
    <property type="entry name" value="GCP_N"/>
</dbReference>
<evidence type="ECO:0000256" key="21">
    <source>
        <dbReference type="ARBA" id="ARBA00023285"/>
    </source>
</evidence>
<evidence type="ECO:0000256" key="22">
    <source>
        <dbReference type="ARBA" id="ARBA00023288"/>
    </source>
</evidence>
<feature type="compositionally biased region" description="Basic and acidic residues" evidence="27">
    <location>
        <begin position="463"/>
        <end position="473"/>
    </location>
</feature>
<dbReference type="GO" id="GO:0007020">
    <property type="term" value="P:microtubule nucleation"/>
    <property type="evidence" value="ECO:0007669"/>
    <property type="project" value="InterPro"/>
</dbReference>
<feature type="domain" description="NodB homology" evidence="28">
    <location>
        <begin position="1004"/>
        <end position="1196"/>
    </location>
</feature>
<dbReference type="InterPro" id="IPR011330">
    <property type="entry name" value="Glyco_hydro/deAcase_b/a-brl"/>
</dbReference>
<comment type="caution">
    <text evidence="29">The sequence shown here is derived from an EMBL/GenBank/DDBJ whole genome shotgun (WGS) entry which is preliminary data.</text>
</comment>
<evidence type="ECO:0000256" key="16">
    <source>
        <dbReference type="ARBA" id="ARBA00023024"/>
    </source>
</evidence>
<evidence type="ECO:0000256" key="10">
    <source>
        <dbReference type="ARBA" id="ARBA00022525"/>
    </source>
</evidence>
<comment type="catalytic activity">
    <reaction evidence="26">
        <text>[(1-&gt;4)-N-acetyl-beta-D-glucosaminyl](n) + n H2O = chitosan + n acetate</text>
        <dbReference type="Rhea" id="RHEA:10464"/>
        <dbReference type="Rhea" id="RHEA-COMP:9593"/>
        <dbReference type="Rhea" id="RHEA-COMP:9597"/>
        <dbReference type="ChEBI" id="CHEBI:15377"/>
        <dbReference type="ChEBI" id="CHEBI:17029"/>
        <dbReference type="ChEBI" id="CHEBI:30089"/>
        <dbReference type="ChEBI" id="CHEBI:57704"/>
        <dbReference type="EC" id="3.5.1.41"/>
    </reaction>
    <physiologicalReaction direction="left-to-right" evidence="26">
        <dbReference type="Rhea" id="RHEA:10465"/>
    </physiologicalReaction>
</comment>
<dbReference type="GO" id="GO:0005886">
    <property type="term" value="C:plasma membrane"/>
    <property type="evidence" value="ECO:0007669"/>
    <property type="project" value="UniProtKB-SubCell"/>
</dbReference>
<evidence type="ECO:0000256" key="5">
    <source>
        <dbReference type="ARBA" id="ARBA00010337"/>
    </source>
</evidence>
<organism evidence="29 30">
    <name type="scientific">Thanatephorus cucumeris (strain AG1-IA)</name>
    <name type="common">Rice sheath blight fungus</name>
    <name type="synonym">Rhizoctonia solani</name>
    <dbReference type="NCBI Taxonomy" id="983506"/>
    <lineage>
        <taxon>Eukaryota</taxon>
        <taxon>Fungi</taxon>
        <taxon>Dikarya</taxon>
        <taxon>Basidiomycota</taxon>
        <taxon>Agaricomycotina</taxon>
        <taxon>Agaricomycetes</taxon>
        <taxon>Cantharellales</taxon>
        <taxon>Ceratobasidiaceae</taxon>
        <taxon>Rhizoctonia</taxon>
        <taxon>Rhizoctonia solani AG-1</taxon>
    </lineage>
</organism>
<name>L8WKK0_THACA</name>
<evidence type="ECO:0000256" key="3">
    <source>
        <dbReference type="ARBA" id="ARBA00004245"/>
    </source>
</evidence>
<evidence type="ECO:0000256" key="6">
    <source>
        <dbReference type="ARBA" id="ARBA00010973"/>
    </source>
</evidence>
<evidence type="ECO:0000256" key="11">
    <source>
        <dbReference type="ARBA" id="ARBA00022622"/>
    </source>
</evidence>
<feature type="compositionally biased region" description="Low complexity" evidence="27">
    <location>
        <begin position="1222"/>
        <end position="1252"/>
    </location>
</feature>
<dbReference type="GO" id="GO:0051011">
    <property type="term" value="F:microtubule minus-end binding"/>
    <property type="evidence" value="ECO:0007669"/>
    <property type="project" value="TreeGrafter"/>
</dbReference>
<evidence type="ECO:0000256" key="27">
    <source>
        <dbReference type="SAM" id="MobiDB-lite"/>
    </source>
</evidence>
<evidence type="ECO:0000256" key="18">
    <source>
        <dbReference type="ARBA" id="ARBA00023180"/>
    </source>
</evidence>
<feature type="compositionally biased region" description="Polar residues" evidence="27">
    <location>
        <begin position="286"/>
        <end position="295"/>
    </location>
</feature>
<keyword evidence="15" id="KW-0378">Hydrolase</keyword>
<evidence type="ECO:0000313" key="29">
    <source>
        <dbReference type="EMBL" id="ELU36884.1"/>
    </source>
</evidence>
<dbReference type="GO" id="GO:0051321">
    <property type="term" value="P:meiotic cell cycle"/>
    <property type="evidence" value="ECO:0007669"/>
    <property type="project" value="TreeGrafter"/>
</dbReference>
<dbReference type="PANTHER" id="PTHR19302:SF13">
    <property type="entry name" value="GAMMA-TUBULIN COMPLEX COMPONENT 2"/>
    <property type="match status" value="1"/>
</dbReference>
<keyword evidence="7" id="KW-1003">Cell membrane</keyword>
<feature type="compositionally biased region" description="Basic and acidic residues" evidence="27">
    <location>
        <begin position="275"/>
        <end position="285"/>
    </location>
</feature>
<dbReference type="InterPro" id="IPR040457">
    <property type="entry name" value="GCP_C"/>
</dbReference>
<evidence type="ECO:0000256" key="15">
    <source>
        <dbReference type="ARBA" id="ARBA00022801"/>
    </source>
</evidence>
<dbReference type="Pfam" id="PF17681">
    <property type="entry name" value="GCP_N_terminal"/>
    <property type="match status" value="1"/>
</dbReference>
<keyword evidence="9" id="KW-0134">Cell wall</keyword>
<keyword evidence="16" id="KW-0146">Chitin degradation</keyword>
<evidence type="ECO:0000313" key="30">
    <source>
        <dbReference type="Proteomes" id="UP000011668"/>
    </source>
</evidence>
<keyword evidence="13" id="KW-0479">Metal-binding</keyword>
<dbReference type="EMBL" id="AFRT01003010">
    <property type="protein sequence ID" value="ELU36884.1"/>
    <property type="molecule type" value="Genomic_DNA"/>
</dbReference>
<comment type="cofactor">
    <cofactor evidence="1">
        <name>Co(2+)</name>
        <dbReference type="ChEBI" id="CHEBI:48828"/>
    </cofactor>
</comment>
<dbReference type="Pfam" id="PF04130">
    <property type="entry name" value="GCP_C_terminal"/>
    <property type="match status" value="1"/>
</dbReference>
<dbReference type="InterPro" id="IPR007259">
    <property type="entry name" value="GCP"/>
</dbReference>
<feature type="region of interest" description="Disordered" evidence="27">
    <location>
        <begin position="544"/>
        <end position="590"/>
    </location>
</feature>
<keyword evidence="24" id="KW-0624">Polysaccharide degradation</keyword>
<dbReference type="GO" id="GO:0000922">
    <property type="term" value="C:spindle pole"/>
    <property type="evidence" value="ECO:0007669"/>
    <property type="project" value="InterPro"/>
</dbReference>
<dbReference type="GO" id="GO:0004099">
    <property type="term" value="F:chitin deacetylase activity"/>
    <property type="evidence" value="ECO:0007669"/>
    <property type="project" value="UniProtKB-EC"/>
</dbReference>
<dbReference type="GO" id="GO:0031122">
    <property type="term" value="P:cytoplasmic microtubule organization"/>
    <property type="evidence" value="ECO:0007669"/>
    <property type="project" value="TreeGrafter"/>
</dbReference>
<dbReference type="PANTHER" id="PTHR19302">
    <property type="entry name" value="GAMMA TUBULIN COMPLEX PROTEIN"/>
    <property type="match status" value="1"/>
</dbReference>